<dbReference type="PROSITE" id="PS51898">
    <property type="entry name" value="TYR_RECOMBINASE"/>
    <property type="match status" value="1"/>
</dbReference>
<comment type="caution">
    <text evidence="9">The sequence shown here is derived from an EMBL/GenBank/DDBJ whole genome shotgun (WGS) entry which is preliminary data.</text>
</comment>
<dbReference type="EMBL" id="BOPZ01000034">
    <property type="protein sequence ID" value="GIM30357.1"/>
    <property type="molecule type" value="Genomic_DNA"/>
</dbReference>
<evidence type="ECO:0000256" key="3">
    <source>
        <dbReference type="ARBA" id="ARBA00022908"/>
    </source>
</evidence>
<evidence type="ECO:0000256" key="1">
    <source>
        <dbReference type="ARBA" id="ARBA00003283"/>
    </source>
</evidence>
<dbReference type="InterPro" id="IPR050090">
    <property type="entry name" value="Tyrosine_recombinase_XerCD"/>
</dbReference>
<dbReference type="GO" id="GO:0015074">
    <property type="term" value="P:DNA integration"/>
    <property type="evidence" value="ECO:0007669"/>
    <property type="project" value="UniProtKB-KW"/>
</dbReference>
<dbReference type="Gene3D" id="1.10.443.10">
    <property type="entry name" value="Intergrase catalytic core"/>
    <property type="match status" value="1"/>
</dbReference>
<evidence type="ECO:0000259" key="8">
    <source>
        <dbReference type="PROSITE" id="PS51900"/>
    </source>
</evidence>
<evidence type="ECO:0000313" key="9">
    <source>
        <dbReference type="EMBL" id="GIM30357.1"/>
    </source>
</evidence>
<feature type="domain" description="Tyr recombinase" evidence="7">
    <location>
        <begin position="99"/>
        <end position="272"/>
    </location>
</feature>
<dbReference type="GO" id="GO:0003677">
    <property type="term" value="F:DNA binding"/>
    <property type="evidence" value="ECO:0007669"/>
    <property type="project" value="UniProtKB-UniRule"/>
</dbReference>
<reference evidence="9" key="1">
    <citation type="submission" date="2021-03" db="EMBL/GenBank/DDBJ databases">
        <title>Taxonomic study of Clostridium polyendosporum from meadow-gley soil under rice.</title>
        <authorList>
            <person name="Kobayashi H."/>
            <person name="Tanizawa Y."/>
            <person name="Yagura M."/>
        </authorList>
    </citation>
    <scope>NUCLEOTIDE SEQUENCE</scope>
    <source>
        <strain evidence="9">JCM 30710</strain>
    </source>
</reference>
<evidence type="ECO:0000256" key="6">
    <source>
        <dbReference type="PROSITE-ProRule" id="PRU01248"/>
    </source>
</evidence>
<dbReference type="AlphaFoldDB" id="A0A919S1F7"/>
<comment type="similarity">
    <text evidence="2">Belongs to the 'phage' integrase family.</text>
</comment>
<dbReference type="InterPro" id="IPR044068">
    <property type="entry name" value="CB"/>
</dbReference>
<dbReference type="PANTHER" id="PTHR30349:SF64">
    <property type="entry name" value="PROPHAGE INTEGRASE INTD-RELATED"/>
    <property type="match status" value="1"/>
</dbReference>
<name>A0A919S1F7_9CLOT</name>
<evidence type="ECO:0000256" key="5">
    <source>
        <dbReference type="ARBA" id="ARBA00023172"/>
    </source>
</evidence>
<dbReference type="PROSITE" id="PS51900">
    <property type="entry name" value="CB"/>
    <property type="match status" value="1"/>
</dbReference>
<protein>
    <submittedName>
        <fullName evidence="9">Integrase/recombinase y4qK</fullName>
    </submittedName>
</protein>
<sequence>MTELRMKMELELRGYSQKTIKYYVAHVVHVAQFAKFYNKSPELLGDDEIQKYLHYCITERKLSEGTVNTIRGSLRFFYTVTLERSWNSVKFARMKEKRKLPAVLSQSEVQSILDCTTNLKHKAILTTIYAAGLRVSEAAKLKIIDIDSNNMQIVIRNGKGKKDRYCILSNANLELLRDYWLEYKPKDFLFPGKKPNSNITERSIQRVFEKSKNLAKIKKKATVHTLRHSFATHLLEAGTDIYHIKELLGHTSIQSTTVYLHLRRADFFYPSKGSFKKVPWQIFILS</sequence>
<dbReference type="Gene3D" id="1.10.150.130">
    <property type="match status" value="1"/>
</dbReference>
<dbReference type="InterPro" id="IPR004107">
    <property type="entry name" value="Integrase_SAM-like_N"/>
</dbReference>
<dbReference type="SUPFAM" id="SSF56349">
    <property type="entry name" value="DNA breaking-rejoining enzymes"/>
    <property type="match status" value="1"/>
</dbReference>
<dbReference type="InterPro" id="IPR011010">
    <property type="entry name" value="DNA_brk_join_enz"/>
</dbReference>
<dbReference type="InterPro" id="IPR013762">
    <property type="entry name" value="Integrase-like_cat_sf"/>
</dbReference>
<evidence type="ECO:0000313" key="10">
    <source>
        <dbReference type="Proteomes" id="UP000679179"/>
    </source>
</evidence>
<evidence type="ECO:0000256" key="2">
    <source>
        <dbReference type="ARBA" id="ARBA00008857"/>
    </source>
</evidence>
<dbReference type="GO" id="GO:0006310">
    <property type="term" value="P:DNA recombination"/>
    <property type="evidence" value="ECO:0007669"/>
    <property type="project" value="UniProtKB-KW"/>
</dbReference>
<feature type="domain" description="Core-binding (CB)" evidence="8">
    <location>
        <begin position="1"/>
        <end position="82"/>
    </location>
</feature>
<dbReference type="Pfam" id="PF13495">
    <property type="entry name" value="Phage_int_SAM_4"/>
    <property type="match status" value="1"/>
</dbReference>
<accession>A0A919S1F7</accession>
<gene>
    <name evidence="9" type="ORF">CPJCM30710_30230</name>
</gene>
<keyword evidence="10" id="KW-1185">Reference proteome</keyword>
<dbReference type="Proteomes" id="UP000679179">
    <property type="component" value="Unassembled WGS sequence"/>
</dbReference>
<dbReference type="InterPro" id="IPR010998">
    <property type="entry name" value="Integrase_recombinase_N"/>
</dbReference>
<dbReference type="PANTHER" id="PTHR30349">
    <property type="entry name" value="PHAGE INTEGRASE-RELATED"/>
    <property type="match status" value="1"/>
</dbReference>
<comment type="function">
    <text evidence="1">Site-specific tyrosine recombinase, which acts by catalyzing the cutting and rejoining of the recombining DNA molecules.</text>
</comment>
<dbReference type="Pfam" id="PF00589">
    <property type="entry name" value="Phage_integrase"/>
    <property type="match status" value="1"/>
</dbReference>
<dbReference type="RefSeq" id="WP_212905031.1">
    <property type="nucleotide sequence ID" value="NZ_BOPZ01000034.1"/>
</dbReference>
<evidence type="ECO:0000256" key="4">
    <source>
        <dbReference type="ARBA" id="ARBA00023125"/>
    </source>
</evidence>
<organism evidence="9 10">
    <name type="scientific">Clostridium polyendosporum</name>
    <dbReference type="NCBI Taxonomy" id="69208"/>
    <lineage>
        <taxon>Bacteria</taxon>
        <taxon>Bacillati</taxon>
        <taxon>Bacillota</taxon>
        <taxon>Clostridia</taxon>
        <taxon>Eubacteriales</taxon>
        <taxon>Clostridiaceae</taxon>
        <taxon>Clostridium</taxon>
    </lineage>
</organism>
<dbReference type="InterPro" id="IPR002104">
    <property type="entry name" value="Integrase_catalytic"/>
</dbReference>
<evidence type="ECO:0000259" key="7">
    <source>
        <dbReference type="PROSITE" id="PS51898"/>
    </source>
</evidence>
<keyword evidence="4 6" id="KW-0238">DNA-binding</keyword>
<proteinExistence type="inferred from homology"/>
<keyword evidence="5" id="KW-0233">DNA recombination</keyword>
<keyword evidence="3" id="KW-0229">DNA integration</keyword>